<evidence type="ECO:0000256" key="1">
    <source>
        <dbReference type="ARBA" id="ARBA00005147"/>
    </source>
</evidence>
<evidence type="ECO:0000313" key="7">
    <source>
        <dbReference type="EMBL" id="MBD9698120.1"/>
    </source>
</evidence>
<feature type="region of interest" description="Disordered" evidence="5">
    <location>
        <begin position="1"/>
        <end position="21"/>
    </location>
</feature>
<evidence type="ECO:0000259" key="6">
    <source>
        <dbReference type="PROSITE" id="PS51387"/>
    </source>
</evidence>
<dbReference type="PANTHER" id="PTHR43762:SF1">
    <property type="entry name" value="D-ARABINONO-1,4-LACTONE OXIDASE"/>
    <property type="match status" value="1"/>
</dbReference>
<gene>
    <name evidence="7" type="ORF">IGS67_01225</name>
</gene>
<dbReference type="PANTHER" id="PTHR43762">
    <property type="entry name" value="L-GULONOLACTONE OXIDASE"/>
    <property type="match status" value="1"/>
</dbReference>
<keyword evidence="3" id="KW-0060">Ascorbate biosynthesis</keyword>
<comment type="caution">
    <text evidence="7">The sequence shown here is derived from an EMBL/GenBank/DDBJ whole genome shotgun (WGS) entry which is preliminary data.</text>
</comment>
<dbReference type="InterPro" id="IPR010031">
    <property type="entry name" value="FAD_lactone_oxidase-like"/>
</dbReference>
<dbReference type="EMBL" id="JACZDF010000001">
    <property type="protein sequence ID" value="MBD9698120.1"/>
    <property type="molecule type" value="Genomic_DNA"/>
</dbReference>
<dbReference type="PIRSF" id="PIRSF000136">
    <property type="entry name" value="LGO_GLO"/>
    <property type="match status" value="1"/>
</dbReference>
<evidence type="ECO:0000256" key="2">
    <source>
        <dbReference type="ARBA" id="ARBA00005466"/>
    </source>
</evidence>
<evidence type="ECO:0000256" key="4">
    <source>
        <dbReference type="ARBA" id="ARBA00023002"/>
    </source>
</evidence>
<reference evidence="7 8" key="1">
    <citation type="submission" date="2020-09" db="EMBL/GenBank/DDBJ databases">
        <title>Flavimobilis rhizosphaerae sp. nov., isolated from rhizosphere soil of Spartina alterniflora.</title>
        <authorList>
            <person name="Hanqin C."/>
        </authorList>
    </citation>
    <scope>NUCLEOTIDE SEQUENCE [LARGE SCALE GENOMIC DNA]</scope>
    <source>
        <strain evidence="7 8">GY 10621</strain>
    </source>
</reference>
<proteinExistence type="inferred from homology"/>
<dbReference type="PROSITE" id="PS00862">
    <property type="entry name" value="OX2_COVAL_FAD"/>
    <property type="match status" value="1"/>
</dbReference>
<keyword evidence="8" id="KW-1185">Reference proteome</keyword>
<evidence type="ECO:0000313" key="8">
    <source>
        <dbReference type="Proteomes" id="UP000642107"/>
    </source>
</evidence>
<dbReference type="NCBIfam" id="TIGR01679">
    <property type="entry name" value="bact_FAD_ox"/>
    <property type="match status" value="1"/>
</dbReference>
<dbReference type="InterPro" id="IPR036318">
    <property type="entry name" value="FAD-bd_PCMH-like_sf"/>
</dbReference>
<protein>
    <submittedName>
        <fullName evidence="7">FAD-binding protein</fullName>
    </submittedName>
</protein>
<keyword evidence="4" id="KW-0560">Oxidoreductase</keyword>
<comment type="pathway">
    <text evidence="1">Cofactor biosynthesis; L-ascorbate biosynthesis.</text>
</comment>
<dbReference type="InterPro" id="IPR016169">
    <property type="entry name" value="FAD-bd_PCMH_sub2"/>
</dbReference>
<dbReference type="PROSITE" id="PS51387">
    <property type="entry name" value="FAD_PCMH"/>
    <property type="match status" value="1"/>
</dbReference>
<dbReference type="InterPro" id="IPR007173">
    <property type="entry name" value="ALO_C"/>
</dbReference>
<accession>A0ABR9DLV9</accession>
<dbReference type="InterPro" id="IPR006093">
    <property type="entry name" value="Oxy_OxRdtase_FAD_BS"/>
</dbReference>
<dbReference type="Gene3D" id="1.10.45.10">
    <property type="entry name" value="Vanillyl-alcohol Oxidase, Chain A, domain 4"/>
    <property type="match status" value="1"/>
</dbReference>
<dbReference type="Proteomes" id="UP000642107">
    <property type="component" value="Unassembled WGS sequence"/>
</dbReference>
<sequence>MDVLSRAPRPHAPTPDGTWRNWSGSVVCRPAAFVEPADAADVARHVTQAVADGRGVRVVGGGHSFTPLVATDGLLLGLDRLAFVDEPVALAAPEGRATHTVRVGAGLRLHDLNRALARLGLAMGNLGDIDHQSVAGAISTGTHGTGGVAAGLATQVRAVELVLADGTRITASRAERPELFEAARLGLGTLGVLVAVTLAVEPTYVLEAREEPWPLDRVLDGLDDLLAANEHVEFYWFPHTRRALTKRNNRRPVSDAPLGRVRGFVDDELLSNGLFEVVNRVGRLAPRAIPRLNAVSSRALSARRFTAPSHEVFVSPRRVRFHETEWAVPHEALPAVLAELETWLERSGEHVSFPMEVRFAAPDDVWLSTAYGRRTAYVAVHQYWRTDRRRLFAAVQEIMVAHEGRPHWGKEHAVARDYLETVYPRLGDHLAVRADVDPSGTFLNPHVRQVLGL</sequence>
<dbReference type="InterPro" id="IPR016171">
    <property type="entry name" value="Vanillyl_alc_oxidase_C-sub2"/>
</dbReference>
<dbReference type="InterPro" id="IPR006094">
    <property type="entry name" value="Oxid_FAD_bind_N"/>
</dbReference>
<dbReference type="SUPFAM" id="SSF56176">
    <property type="entry name" value="FAD-binding/transporter-associated domain-like"/>
    <property type="match status" value="1"/>
</dbReference>
<dbReference type="InterPro" id="IPR016167">
    <property type="entry name" value="FAD-bd_PCMH_sub1"/>
</dbReference>
<evidence type="ECO:0000256" key="3">
    <source>
        <dbReference type="ARBA" id="ARBA00022644"/>
    </source>
</evidence>
<evidence type="ECO:0000256" key="5">
    <source>
        <dbReference type="SAM" id="MobiDB-lite"/>
    </source>
</evidence>
<organism evidence="7 8">
    <name type="scientific">Flavimobilis rhizosphaerae</name>
    <dbReference type="NCBI Taxonomy" id="2775421"/>
    <lineage>
        <taxon>Bacteria</taxon>
        <taxon>Bacillati</taxon>
        <taxon>Actinomycetota</taxon>
        <taxon>Actinomycetes</taxon>
        <taxon>Micrococcales</taxon>
        <taxon>Jonesiaceae</taxon>
        <taxon>Flavimobilis</taxon>
    </lineage>
</organism>
<comment type="similarity">
    <text evidence="2">Belongs to the oxygen-dependent FAD-linked oxidoreductase family.</text>
</comment>
<dbReference type="Gene3D" id="3.30.70.2520">
    <property type="match status" value="1"/>
</dbReference>
<dbReference type="Gene3D" id="3.30.465.10">
    <property type="match status" value="1"/>
</dbReference>
<dbReference type="Pfam" id="PF04030">
    <property type="entry name" value="ALO"/>
    <property type="match status" value="1"/>
</dbReference>
<dbReference type="Gene3D" id="3.30.43.10">
    <property type="entry name" value="Uridine Diphospho-n-acetylenolpyruvylglucosamine Reductase, domain 2"/>
    <property type="match status" value="1"/>
</dbReference>
<dbReference type="Pfam" id="PF01565">
    <property type="entry name" value="FAD_binding_4"/>
    <property type="match status" value="1"/>
</dbReference>
<feature type="domain" description="FAD-binding PCMH-type" evidence="6">
    <location>
        <begin position="26"/>
        <end position="203"/>
    </location>
</feature>
<name>A0ABR9DLV9_9MICO</name>
<dbReference type="InterPro" id="IPR016166">
    <property type="entry name" value="FAD-bd_PCMH"/>
</dbReference>